<dbReference type="NCBIfam" id="NF005697">
    <property type="entry name" value="PRK07505.1"/>
    <property type="match status" value="1"/>
</dbReference>
<name>A0ABU0JC41_9HYPH</name>
<keyword evidence="2" id="KW-0808">Transferase</keyword>
<dbReference type="RefSeq" id="WP_307275600.1">
    <property type="nucleotide sequence ID" value="NZ_JAUSVX010000007.1"/>
</dbReference>
<proteinExistence type="predicted"/>
<keyword evidence="7" id="KW-1185">Reference proteome</keyword>
<dbReference type="InterPro" id="IPR015424">
    <property type="entry name" value="PyrdxlP-dep_Trfase"/>
</dbReference>
<keyword evidence="4" id="KW-0812">Transmembrane</keyword>
<feature type="transmembrane region" description="Helical" evidence="4">
    <location>
        <begin position="118"/>
        <end position="140"/>
    </location>
</feature>
<dbReference type="Proteomes" id="UP001242480">
    <property type="component" value="Unassembled WGS sequence"/>
</dbReference>
<dbReference type="SUPFAM" id="SSF53383">
    <property type="entry name" value="PLP-dependent transferases"/>
    <property type="match status" value="1"/>
</dbReference>
<evidence type="ECO:0000313" key="6">
    <source>
        <dbReference type="EMBL" id="MDQ0471061.1"/>
    </source>
</evidence>
<protein>
    <submittedName>
        <fullName evidence="6">7-keto-8-aminopelargonate synthetase-like enzyme</fullName>
    </submittedName>
</protein>
<dbReference type="InterPro" id="IPR015421">
    <property type="entry name" value="PyrdxlP-dep_Trfase_major"/>
</dbReference>
<dbReference type="Pfam" id="PF00155">
    <property type="entry name" value="Aminotran_1_2"/>
    <property type="match status" value="1"/>
</dbReference>
<reference evidence="6 7" key="1">
    <citation type="submission" date="2023-07" db="EMBL/GenBank/DDBJ databases">
        <title>Genomic Encyclopedia of Type Strains, Phase IV (KMG-IV): sequencing the most valuable type-strain genomes for metagenomic binning, comparative biology and taxonomic classification.</title>
        <authorList>
            <person name="Goeker M."/>
        </authorList>
    </citation>
    <scope>NUCLEOTIDE SEQUENCE [LARGE SCALE GENOMIC DNA]</scope>
    <source>
        <strain evidence="6 7">DSM 19619</strain>
    </source>
</reference>
<accession>A0ABU0JC41</accession>
<evidence type="ECO:0000256" key="4">
    <source>
        <dbReference type="SAM" id="Phobius"/>
    </source>
</evidence>
<dbReference type="Gene3D" id="3.40.640.10">
    <property type="entry name" value="Type I PLP-dependent aspartate aminotransferase-like (Major domain)"/>
    <property type="match status" value="1"/>
</dbReference>
<dbReference type="EMBL" id="JAUSVX010000007">
    <property type="protein sequence ID" value="MDQ0471061.1"/>
    <property type="molecule type" value="Genomic_DNA"/>
</dbReference>
<dbReference type="Gene3D" id="3.90.1150.10">
    <property type="entry name" value="Aspartate Aminotransferase, domain 1"/>
    <property type="match status" value="1"/>
</dbReference>
<evidence type="ECO:0000313" key="7">
    <source>
        <dbReference type="Proteomes" id="UP001242480"/>
    </source>
</evidence>
<gene>
    <name evidence="6" type="ORF">QO011_004080</name>
</gene>
<evidence type="ECO:0000259" key="5">
    <source>
        <dbReference type="Pfam" id="PF00155"/>
    </source>
</evidence>
<comment type="caution">
    <text evidence="6">The sequence shown here is derived from an EMBL/GenBank/DDBJ whole genome shotgun (WGS) entry which is preliminary data.</text>
</comment>
<dbReference type="InterPro" id="IPR004839">
    <property type="entry name" value="Aminotransferase_I/II_large"/>
</dbReference>
<keyword evidence="3" id="KW-0663">Pyridoxal phosphate</keyword>
<dbReference type="InterPro" id="IPR050087">
    <property type="entry name" value="AON_synthase_class-II"/>
</dbReference>
<dbReference type="PANTHER" id="PTHR13693">
    <property type="entry name" value="CLASS II AMINOTRANSFERASE/8-AMINO-7-OXONONANOATE SYNTHASE"/>
    <property type="match status" value="1"/>
</dbReference>
<sequence length="451" mass="48563">MPSIDLSNRRGLGNMAFVIEYTRGFFDAAYEQQIMGLYGRPVVGRRFEPIGSLRSRSIVDFVRCSYLGLDNHPAIVAGAIAAIRDYGSVHWSCARTRLNFGLLGDLEARLSAMFRARVIAFSTVMVANMGALPLIASGALTGGEKPLVAFDRLCHASLAHHKAVVAQETEIVTIAHNDVQALEELCRTRKQVAYVADGVYSMGGSAPIPALIDLQQRYGLFLYIDDAHGISLFGDKGEGYARSHFPDEIGSRTIIAASLGKGFGASGGILMMGTAEQEKLFRSHAQPYVFSAAPNLAAVGAGLASAALHDSGELSRLQSDLAARVSCFDDRIETRQRRTPLPIRMLSIGEEDAAIRAARRLLDRGFYTSATFFPTVARGKAGIRVCLTAAHSHAEIEELCQAIEDVVPGHDSALPTSATRSDAISPNRYVGDVPASLADRLSYADTEEWGA</sequence>
<keyword evidence="4" id="KW-0472">Membrane</keyword>
<dbReference type="PANTHER" id="PTHR13693:SF100">
    <property type="entry name" value="8-AMINO-7-OXONONANOATE SYNTHASE"/>
    <property type="match status" value="1"/>
</dbReference>
<evidence type="ECO:0000256" key="3">
    <source>
        <dbReference type="ARBA" id="ARBA00022898"/>
    </source>
</evidence>
<comment type="cofactor">
    <cofactor evidence="1">
        <name>pyridoxal 5'-phosphate</name>
        <dbReference type="ChEBI" id="CHEBI:597326"/>
    </cofactor>
</comment>
<feature type="domain" description="Aminotransferase class I/classII large" evidence="5">
    <location>
        <begin position="144"/>
        <end position="403"/>
    </location>
</feature>
<evidence type="ECO:0000256" key="2">
    <source>
        <dbReference type="ARBA" id="ARBA00022679"/>
    </source>
</evidence>
<organism evidence="6 7">
    <name type="scientific">Labrys wisconsinensis</name>
    <dbReference type="NCBI Taxonomy" id="425677"/>
    <lineage>
        <taxon>Bacteria</taxon>
        <taxon>Pseudomonadati</taxon>
        <taxon>Pseudomonadota</taxon>
        <taxon>Alphaproteobacteria</taxon>
        <taxon>Hyphomicrobiales</taxon>
        <taxon>Xanthobacteraceae</taxon>
        <taxon>Labrys</taxon>
    </lineage>
</organism>
<evidence type="ECO:0000256" key="1">
    <source>
        <dbReference type="ARBA" id="ARBA00001933"/>
    </source>
</evidence>
<keyword evidence="4" id="KW-1133">Transmembrane helix</keyword>
<dbReference type="InterPro" id="IPR015422">
    <property type="entry name" value="PyrdxlP-dep_Trfase_small"/>
</dbReference>